<comment type="caution">
    <text evidence="4">The sequence shown here is derived from an EMBL/GenBank/DDBJ whole genome shotgun (WGS) entry which is preliminary data.</text>
</comment>
<keyword evidence="5" id="KW-1185">Reference proteome</keyword>
<proteinExistence type="predicted"/>
<accession>A0ABQ1RMS1</accession>
<feature type="region of interest" description="Disordered" evidence="1">
    <location>
        <begin position="202"/>
        <end position="276"/>
    </location>
</feature>
<dbReference type="SUPFAM" id="SSF51126">
    <property type="entry name" value="Pectin lyase-like"/>
    <property type="match status" value="1"/>
</dbReference>
<dbReference type="Proteomes" id="UP000629365">
    <property type="component" value="Unassembled WGS sequence"/>
</dbReference>
<evidence type="ECO:0000313" key="4">
    <source>
        <dbReference type="EMBL" id="GGD75601.1"/>
    </source>
</evidence>
<protein>
    <recommendedName>
        <fullName evidence="3">DUF4082 domain-containing protein</fullName>
    </recommendedName>
</protein>
<organism evidence="4 5">
    <name type="scientific">Microbacterium murale</name>
    <dbReference type="NCBI Taxonomy" id="1081040"/>
    <lineage>
        <taxon>Bacteria</taxon>
        <taxon>Bacillati</taxon>
        <taxon>Actinomycetota</taxon>
        <taxon>Actinomycetes</taxon>
        <taxon>Micrococcales</taxon>
        <taxon>Microbacteriaceae</taxon>
        <taxon>Microbacterium</taxon>
    </lineage>
</organism>
<reference evidence="5" key="1">
    <citation type="journal article" date="2019" name="Int. J. Syst. Evol. Microbiol.">
        <title>The Global Catalogue of Microorganisms (GCM) 10K type strain sequencing project: providing services to taxonomists for standard genome sequencing and annotation.</title>
        <authorList>
            <consortium name="The Broad Institute Genomics Platform"/>
            <consortium name="The Broad Institute Genome Sequencing Center for Infectious Disease"/>
            <person name="Wu L."/>
            <person name="Ma J."/>
        </authorList>
    </citation>
    <scope>NUCLEOTIDE SEQUENCE [LARGE SCALE GENOMIC DNA]</scope>
    <source>
        <strain evidence="5">CCM 7640</strain>
    </source>
</reference>
<dbReference type="InterPro" id="IPR025141">
    <property type="entry name" value="DUF4082"/>
</dbReference>
<keyword evidence="2" id="KW-1133">Transmembrane helix</keyword>
<feature type="transmembrane region" description="Helical" evidence="2">
    <location>
        <begin position="21"/>
        <end position="39"/>
    </location>
</feature>
<dbReference type="Pfam" id="PF13313">
    <property type="entry name" value="DUF4082"/>
    <property type="match status" value="1"/>
</dbReference>
<gene>
    <name evidence="4" type="ORF">GCM10007269_18350</name>
</gene>
<feature type="compositionally biased region" description="Pro residues" evidence="1">
    <location>
        <begin position="220"/>
        <end position="265"/>
    </location>
</feature>
<name>A0ABQ1RMS1_9MICO</name>
<dbReference type="InterPro" id="IPR011050">
    <property type="entry name" value="Pectin_lyase_fold/virulence"/>
</dbReference>
<sequence>MFSNETHPYIRNRFLRNRLRIILTVALVAILAVAGIVVGNSAQATTTGIFADDLKPGVASDSDRVGVELGIRFTPEKSGSVTDLQYYQGRNAVGVTSATLWSSRGTVLAEVSFPESRTPGWRTIALDSPVQLTAGRTYVASYFAPKGGYPSISRDLTTTESTNGFTLRRNAGVYNYGRSTEFPRSTYQGSNYLVDVVFAPSRSVDAPKPPATAPSKPTTAPKPPVTSTPTTAPKPPVTSTPTAAPKPPVTSTPTPTTAPKPPTTPTTPVSGGTVVLDRSFPNAATTGVPAGTALSPYTGPCTIQTPNVVIDAKQINCQLRILAQNVKITNSEINGSIWTHPTDGSGSFTVSDSNINVGADSEGTGIGDANFTAQRVEVTGGNRSINCFSNCTVEGSYVHSQYRDPSGDAHESGIRMGSNSVIRGNTISCAEADGSASAGCSAALTGYGDFATVEKNTIDGNLFVGGSGGYCVYGGSSTGKPYSSGVNNIKFTNNVWQRGESGVCGYYGAIVSFDDNAPGNVWSNNVFDDGKPVG</sequence>
<evidence type="ECO:0000256" key="1">
    <source>
        <dbReference type="SAM" id="MobiDB-lite"/>
    </source>
</evidence>
<dbReference type="EMBL" id="BMCM01000002">
    <property type="protein sequence ID" value="GGD75601.1"/>
    <property type="molecule type" value="Genomic_DNA"/>
</dbReference>
<keyword evidence="2" id="KW-0472">Membrane</keyword>
<evidence type="ECO:0000313" key="5">
    <source>
        <dbReference type="Proteomes" id="UP000629365"/>
    </source>
</evidence>
<evidence type="ECO:0000259" key="3">
    <source>
        <dbReference type="Pfam" id="PF13313"/>
    </source>
</evidence>
<keyword evidence="2" id="KW-0812">Transmembrane</keyword>
<evidence type="ECO:0000256" key="2">
    <source>
        <dbReference type="SAM" id="Phobius"/>
    </source>
</evidence>
<dbReference type="RefSeq" id="WP_188436256.1">
    <property type="nucleotide sequence ID" value="NZ_BMCM01000002.1"/>
</dbReference>
<feature type="domain" description="DUF4082" evidence="3">
    <location>
        <begin position="55"/>
        <end position="194"/>
    </location>
</feature>